<reference evidence="1 2" key="1">
    <citation type="submission" date="2018-07" db="EMBL/GenBank/DDBJ databases">
        <title>Section-level genome sequencing of Aspergillus section Nigri to investigate inter- and intra-species variation.</title>
        <authorList>
            <consortium name="DOE Joint Genome Institute"/>
            <person name="Vesth T.C."/>
            <person name="Nybo J.L."/>
            <person name="Theobald S."/>
            <person name="Frisvad J.C."/>
            <person name="Larsen T.O."/>
            <person name="Nielsen K.F."/>
            <person name="Hoof J.B."/>
            <person name="Brandl J."/>
            <person name="Salamov A."/>
            <person name="Riley R."/>
            <person name="Gladden J.M."/>
            <person name="Phatale P."/>
            <person name="Nielsen M.T."/>
            <person name="Lyhne E.K."/>
            <person name="Kogle M.E."/>
            <person name="Strasser K."/>
            <person name="McDonnell E."/>
            <person name="Barry K."/>
            <person name="Clum A."/>
            <person name="Chen C."/>
            <person name="Nolan M."/>
            <person name="Sandor L."/>
            <person name="Kuo A."/>
            <person name="Lipzen A."/>
            <person name="Hainaut M."/>
            <person name="Drula E."/>
            <person name="Tsang A."/>
            <person name="Magnuson J.K."/>
            <person name="Henrissat B."/>
            <person name="Wiebenga A."/>
            <person name="Simmons B.A."/>
            <person name="Makela M.R."/>
            <person name="De vries R.P."/>
            <person name="Grigoriev I.V."/>
            <person name="Mortensen U.H."/>
            <person name="Baker S.E."/>
            <person name="Andersen M.R."/>
        </authorList>
    </citation>
    <scope>NUCLEOTIDE SEQUENCE [LARGE SCALE GENOMIC DNA]</scope>
    <source>
        <strain evidence="1 2">ATCC 13496</strain>
    </source>
</reference>
<evidence type="ECO:0000313" key="1">
    <source>
        <dbReference type="EMBL" id="RDH19835.1"/>
    </source>
</evidence>
<gene>
    <name evidence="1" type="ORF">M747DRAFT_352086</name>
</gene>
<proteinExistence type="predicted"/>
<dbReference type="EMBL" id="KZ851917">
    <property type="protein sequence ID" value="RDH19835.1"/>
    <property type="molecule type" value="Genomic_DNA"/>
</dbReference>
<protein>
    <submittedName>
        <fullName evidence="1">Uncharacterized protein</fullName>
    </submittedName>
</protein>
<dbReference type="Proteomes" id="UP000253845">
    <property type="component" value="Unassembled WGS sequence"/>
</dbReference>
<dbReference type="AlphaFoldDB" id="A0A370C0F3"/>
<organism evidence="1 2">
    <name type="scientific">Aspergillus niger ATCC 13496</name>
    <dbReference type="NCBI Taxonomy" id="1353008"/>
    <lineage>
        <taxon>Eukaryota</taxon>
        <taxon>Fungi</taxon>
        <taxon>Dikarya</taxon>
        <taxon>Ascomycota</taxon>
        <taxon>Pezizomycotina</taxon>
        <taxon>Eurotiomycetes</taxon>
        <taxon>Eurotiomycetidae</taxon>
        <taxon>Eurotiales</taxon>
        <taxon>Aspergillaceae</taxon>
        <taxon>Aspergillus</taxon>
        <taxon>Aspergillus subgen. Circumdati</taxon>
    </lineage>
</organism>
<accession>A0A370C0F3</accession>
<evidence type="ECO:0000313" key="2">
    <source>
        <dbReference type="Proteomes" id="UP000253845"/>
    </source>
</evidence>
<sequence length="175" mass="19808">MYHEVQRHGGTVASLNEWAEGIDPRTYRKMIPWHQDLINACGRYKTYLDIINPTHEAYFEYERQIDREMLGGTTETRMRRLQRLIQGLIRILGDSHPNVDSVVWSPPVPGLKCKERLKALVRQENAGISGLPCTSHICSINELAGVAAMPEISEHGSVTDCDLRTCQATTVLSQY</sequence>
<dbReference type="VEuPathDB" id="FungiDB:M747DRAFT_352086"/>
<name>A0A370C0F3_ASPNG</name>